<dbReference type="EMBL" id="SPHZ02000007">
    <property type="protein sequence ID" value="KAF0909096.1"/>
    <property type="molecule type" value="Genomic_DNA"/>
</dbReference>
<proteinExistence type="predicted"/>
<sequence length="105" mass="12032">MPQIIATDGSLALLRVAICRRFFCEDTKFNEYFIYDAKALPSFTPLPNPSSCHYVFPDRYVCQSRCLSQCQWLAHQLGRWILATTTGRMDGTSKLLSSGWTTRFI</sequence>
<dbReference type="Proteomes" id="UP000479710">
    <property type="component" value="Unassembled WGS sequence"/>
</dbReference>
<evidence type="ECO:0000313" key="2">
    <source>
        <dbReference type="Proteomes" id="UP000479710"/>
    </source>
</evidence>
<name>A0A6G1D9K6_9ORYZ</name>
<comment type="caution">
    <text evidence="1">The sequence shown here is derived from an EMBL/GenBank/DDBJ whole genome shotgun (WGS) entry which is preliminary data.</text>
</comment>
<dbReference type="AlphaFoldDB" id="A0A6G1D9K6"/>
<organism evidence="1 2">
    <name type="scientific">Oryza meyeriana var. granulata</name>
    <dbReference type="NCBI Taxonomy" id="110450"/>
    <lineage>
        <taxon>Eukaryota</taxon>
        <taxon>Viridiplantae</taxon>
        <taxon>Streptophyta</taxon>
        <taxon>Embryophyta</taxon>
        <taxon>Tracheophyta</taxon>
        <taxon>Spermatophyta</taxon>
        <taxon>Magnoliopsida</taxon>
        <taxon>Liliopsida</taxon>
        <taxon>Poales</taxon>
        <taxon>Poaceae</taxon>
        <taxon>BOP clade</taxon>
        <taxon>Oryzoideae</taxon>
        <taxon>Oryzeae</taxon>
        <taxon>Oryzinae</taxon>
        <taxon>Oryza</taxon>
        <taxon>Oryza meyeriana</taxon>
    </lineage>
</organism>
<evidence type="ECO:0000313" key="1">
    <source>
        <dbReference type="EMBL" id="KAF0909096.1"/>
    </source>
</evidence>
<gene>
    <name evidence="1" type="ORF">E2562_031352</name>
</gene>
<accession>A0A6G1D9K6</accession>
<keyword evidence="2" id="KW-1185">Reference proteome</keyword>
<protein>
    <submittedName>
        <fullName evidence="1">Uncharacterized protein</fullName>
    </submittedName>
</protein>
<reference evidence="1 2" key="1">
    <citation type="submission" date="2019-11" db="EMBL/GenBank/DDBJ databases">
        <title>Whole genome sequence of Oryza granulata.</title>
        <authorList>
            <person name="Li W."/>
        </authorList>
    </citation>
    <scope>NUCLEOTIDE SEQUENCE [LARGE SCALE GENOMIC DNA]</scope>
    <source>
        <strain evidence="2">cv. Menghai</strain>
        <tissue evidence="1">Leaf</tissue>
    </source>
</reference>